<dbReference type="CDD" id="cd00637">
    <property type="entry name" value="7tm_classA_rhodopsin-like"/>
    <property type="match status" value="1"/>
</dbReference>
<feature type="compositionally biased region" description="Low complexity" evidence="5">
    <location>
        <begin position="528"/>
        <end position="541"/>
    </location>
</feature>
<feature type="transmembrane region" description="Helical" evidence="6">
    <location>
        <begin position="205"/>
        <end position="226"/>
    </location>
</feature>
<proteinExistence type="predicted"/>
<feature type="transmembrane region" description="Helical" evidence="6">
    <location>
        <begin position="78"/>
        <end position="100"/>
    </location>
</feature>
<feature type="region of interest" description="Disordered" evidence="5">
    <location>
        <begin position="362"/>
        <end position="470"/>
    </location>
</feature>
<feature type="region of interest" description="Disordered" evidence="5">
    <location>
        <begin position="502"/>
        <end position="552"/>
    </location>
</feature>
<dbReference type="PANTHER" id="PTHR23112">
    <property type="entry name" value="G PROTEIN-COUPLED RECEPTOR 157-RELATED"/>
    <property type="match status" value="1"/>
</dbReference>
<keyword evidence="2 6" id="KW-0812">Transmembrane</keyword>
<comment type="subcellular location">
    <subcellularLocation>
        <location evidence="1">Membrane</location>
        <topology evidence="1">Multi-pass membrane protein</topology>
    </subcellularLocation>
</comment>
<gene>
    <name evidence="7" type="ORF">BD626DRAFT_567651</name>
</gene>
<dbReference type="Proteomes" id="UP000320762">
    <property type="component" value="Unassembled WGS sequence"/>
</dbReference>
<feature type="transmembrane region" description="Helical" evidence="6">
    <location>
        <begin position="120"/>
        <end position="140"/>
    </location>
</feature>
<organism evidence="7 8">
    <name type="scientific">Schizophyllum amplum</name>
    <dbReference type="NCBI Taxonomy" id="97359"/>
    <lineage>
        <taxon>Eukaryota</taxon>
        <taxon>Fungi</taxon>
        <taxon>Dikarya</taxon>
        <taxon>Basidiomycota</taxon>
        <taxon>Agaricomycotina</taxon>
        <taxon>Agaricomycetes</taxon>
        <taxon>Agaricomycetidae</taxon>
        <taxon>Agaricales</taxon>
        <taxon>Schizophyllaceae</taxon>
        <taxon>Schizophyllum</taxon>
    </lineage>
</organism>
<feature type="compositionally biased region" description="Polar residues" evidence="5">
    <location>
        <begin position="365"/>
        <end position="380"/>
    </location>
</feature>
<evidence type="ECO:0000313" key="7">
    <source>
        <dbReference type="EMBL" id="TRM64776.1"/>
    </source>
</evidence>
<reference evidence="7 8" key="1">
    <citation type="journal article" date="2019" name="New Phytol.">
        <title>Comparative genomics reveals unique wood-decay strategies and fruiting body development in the Schizophyllaceae.</title>
        <authorList>
            <person name="Almasi E."/>
            <person name="Sahu N."/>
            <person name="Krizsan K."/>
            <person name="Balint B."/>
            <person name="Kovacs G.M."/>
            <person name="Kiss B."/>
            <person name="Cseklye J."/>
            <person name="Drula E."/>
            <person name="Henrissat B."/>
            <person name="Nagy I."/>
            <person name="Chovatia M."/>
            <person name="Adam C."/>
            <person name="LaButti K."/>
            <person name="Lipzen A."/>
            <person name="Riley R."/>
            <person name="Grigoriev I.V."/>
            <person name="Nagy L.G."/>
        </authorList>
    </citation>
    <scope>NUCLEOTIDE SEQUENCE [LARGE SCALE GENOMIC DNA]</scope>
    <source>
        <strain evidence="7 8">NL-1724</strain>
    </source>
</reference>
<evidence type="ECO:0000256" key="2">
    <source>
        <dbReference type="ARBA" id="ARBA00022692"/>
    </source>
</evidence>
<dbReference type="STRING" id="97359.A0A550CJ50"/>
<feature type="transmembrane region" description="Helical" evidence="6">
    <location>
        <begin position="152"/>
        <end position="171"/>
    </location>
</feature>
<feature type="transmembrane region" description="Helical" evidence="6">
    <location>
        <begin position="265"/>
        <end position="290"/>
    </location>
</feature>
<keyword evidence="8" id="KW-1185">Reference proteome</keyword>
<dbReference type="PANTHER" id="PTHR23112:SF37">
    <property type="entry name" value="G PROTEIN-COUPLED RECEPTOR GPR1"/>
    <property type="match status" value="1"/>
</dbReference>
<name>A0A550CJ50_9AGAR</name>
<dbReference type="GO" id="GO:0005886">
    <property type="term" value="C:plasma membrane"/>
    <property type="evidence" value="ECO:0007669"/>
    <property type="project" value="TreeGrafter"/>
</dbReference>
<evidence type="ECO:0000256" key="5">
    <source>
        <dbReference type="SAM" id="MobiDB-lite"/>
    </source>
</evidence>
<accession>A0A550CJ50</accession>
<keyword evidence="4 6" id="KW-0472">Membrane</keyword>
<evidence type="ECO:0008006" key="9">
    <source>
        <dbReference type="Google" id="ProtNLM"/>
    </source>
</evidence>
<feature type="compositionally biased region" description="Low complexity" evidence="5">
    <location>
        <begin position="455"/>
        <end position="469"/>
    </location>
</feature>
<dbReference type="AlphaFoldDB" id="A0A550CJ50"/>
<evidence type="ECO:0000256" key="6">
    <source>
        <dbReference type="SAM" id="Phobius"/>
    </source>
</evidence>
<feature type="transmembrane region" description="Helical" evidence="6">
    <location>
        <begin position="296"/>
        <end position="316"/>
    </location>
</feature>
<dbReference type="GO" id="GO:0004930">
    <property type="term" value="F:G protein-coupled receptor activity"/>
    <property type="evidence" value="ECO:0007669"/>
    <property type="project" value="TreeGrafter"/>
</dbReference>
<evidence type="ECO:0000256" key="3">
    <source>
        <dbReference type="ARBA" id="ARBA00022989"/>
    </source>
</evidence>
<protein>
    <recommendedName>
        <fullName evidence="9">G-protein coupled receptors family 1 profile domain-containing protein</fullName>
    </recommendedName>
</protein>
<keyword evidence="3 6" id="KW-1133">Transmembrane helix</keyword>
<evidence type="ECO:0000256" key="1">
    <source>
        <dbReference type="ARBA" id="ARBA00004141"/>
    </source>
</evidence>
<sequence length="552" mass="59684">MSQNGTDAPVVPPEMAMMKSVDFTDGERASARVVNGFAILSTLAIVSVAVRIAWLAARRHLRKDTALPKEYAFFRTQLGNYAVCLLIANMFNNISGLMGISYTVQGGIVDDMYCQAQAVIMQLGNCATAYFTVALAFHSFASLGMRMRQSSAIGAITISVGWVGSVLLVTLPTLTPRRDGPIYGIMGLSCAVRSVYPTQQFEFHILPIFIASILSAILYSLIFLVLRGTLKLRDGISLNFNPSTKYDMSEGKGYNQFVVSIARSLLWYPIVYILLLLPYSVTLLLAISGFNVPFPVLMVAFILYFMISVANVLLLYNTFRVLGPAFDAPSLTSPSTRGKSSDTMSSVTSVFSAKKDIEAGKEGDTSSWYSQPSGQFSRTGRPSYARQLSIVSSMESEKQRGSPELGNWRVPEPAPTARKAWERAPPTSAFPGAPTGAFPGAVPRGGPPMMDANRTSSHSHTSSASSESSLRVLVLPSQRLAAPNPAHVPSVSSQDVRGWLARQSAGVGMPRQVAERAPYGERMARPKSPTNSVSSGSSSNSRRLVKPNRGLF</sequence>
<dbReference type="SUPFAM" id="SSF81321">
    <property type="entry name" value="Family A G protein-coupled receptor-like"/>
    <property type="match status" value="1"/>
</dbReference>
<evidence type="ECO:0000313" key="8">
    <source>
        <dbReference type="Proteomes" id="UP000320762"/>
    </source>
</evidence>
<dbReference type="EMBL" id="VDMD01000006">
    <property type="protein sequence ID" value="TRM64776.1"/>
    <property type="molecule type" value="Genomic_DNA"/>
</dbReference>
<dbReference type="Gene3D" id="1.20.1070.10">
    <property type="entry name" value="Rhodopsin 7-helix transmembrane proteins"/>
    <property type="match status" value="1"/>
</dbReference>
<dbReference type="GO" id="GO:0007189">
    <property type="term" value="P:adenylate cyclase-activating G protein-coupled receptor signaling pathway"/>
    <property type="evidence" value="ECO:0007669"/>
    <property type="project" value="TreeGrafter"/>
</dbReference>
<dbReference type="OrthoDB" id="100006at2759"/>
<feature type="transmembrane region" description="Helical" evidence="6">
    <location>
        <begin position="37"/>
        <end position="57"/>
    </location>
</feature>
<evidence type="ECO:0000256" key="4">
    <source>
        <dbReference type="ARBA" id="ARBA00023136"/>
    </source>
</evidence>
<comment type="caution">
    <text evidence="7">The sequence shown here is derived from an EMBL/GenBank/DDBJ whole genome shotgun (WGS) entry which is preliminary data.</text>
</comment>